<proteinExistence type="predicted"/>
<sequence length="239" mass="27682">MGLTCYYCNKTFPSAQMKRCSRCLLVTYCSKECQTHSWKISHKQNYKIHPSIVSTTDPDKPVSKAERPKKFTDEWIELEIDRALSRWMQIWCACFQAWAKICLDLANHPPERVVTHCMQLVVEPRHFGDDPAKQYNVLEASVVPIAEVLEDHPTLEISIDPSDFTRLRLVVILVDSEGEERRLRLLQWNERNIGEWRKMGKEASARLAGDSPESQWAQTLMHAVDSMNPKDVERMLGRP</sequence>
<dbReference type="PROSITE" id="PS50865">
    <property type="entry name" value="ZF_MYND_2"/>
    <property type="match status" value="1"/>
</dbReference>
<evidence type="ECO:0000256" key="1">
    <source>
        <dbReference type="ARBA" id="ARBA00022723"/>
    </source>
</evidence>
<evidence type="ECO:0000256" key="3">
    <source>
        <dbReference type="ARBA" id="ARBA00022833"/>
    </source>
</evidence>
<reference evidence="6" key="1">
    <citation type="submission" date="2020-11" db="EMBL/GenBank/DDBJ databases">
        <authorList>
            <consortium name="DOE Joint Genome Institute"/>
            <person name="Ahrendt S."/>
            <person name="Riley R."/>
            <person name="Andreopoulos W."/>
            <person name="Labutti K."/>
            <person name="Pangilinan J."/>
            <person name="Ruiz-Duenas F.J."/>
            <person name="Barrasa J.M."/>
            <person name="Sanchez-Garcia M."/>
            <person name="Camarero S."/>
            <person name="Miyauchi S."/>
            <person name="Serrano A."/>
            <person name="Linde D."/>
            <person name="Babiker R."/>
            <person name="Drula E."/>
            <person name="Ayuso-Fernandez I."/>
            <person name="Pacheco R."/>
            <person name="Padilla G."/>
            <person name="Ferreira P."/>
            <person name="Barriuso J."/>
            <person name="Kellner H."/>
            <person name="Castanera R."/>
            <person name="Alfaro M."/>
            <person name="Ramirez L."/>
            <person name="Pisabarro A.G."/>
            <person name="Kuo A."/>
            <person name="Tritt A."/>
            <person name="Lipzen A."/>
            <person name="He G."/>
            <person name="Yan M."/>
            <person name="Ng V."/>
            <person name="Cullen D."/>
            <person name="Martin F."/>
            <person name="Rosso M.-N."/>
            <person name="Henrissat B."/>
            <person name="Hibbett D."/>
            <person name="Martinez A.T."/>
            <person name="Grigoriev I.V."/>
        </authorList>
    </citation>
    <scope>NUCLEOTIDE SEQUENCE</scope>
    <source>
        <strain evidence="6">CBS 247.69</strain>
    </source>
</reference>
<evidence type="ECO:0000313" key="6">
    <source>
        <dbReference type="EMBL" id="KAF9467066.1"/>
    </source>
</evidence>
<dbReference type="SUPFAM" id="SSF144232">
    <property type="entry name" value="HIT/MYND zinc finger-like"/>
    <property type="match status" value="1"/>
</dbReference>
<keyword evidence="7" id="KW-1185">Reference proteome</keyword>
<dbReference type="OrthoDB" id="9922773at2759"/>
<name>A0A9P5YEJ5_9AGAR</name>
<comment type="caution">
    <text evidence="6">The sequence shown here is derived from an EMBL/GenBank/DDBJ whole genome shotgun (WGS) entry which is preliminary data.</text>
</comment>
<dbReference type="GO" id="GO:0008270">
    <property type="term" value="F:zinc ion binding"/>
    <property type="evidence" value="ECO:0007669"/>
    <property type="project" value="UniProtKB-KW"/>
</dbReference>
<evidence type="ECO:0000256" key="2">
    <source>
        <dbReference type="ARBA" id="ARBA00022771"/>
    </source>
</evidence>
<accession>A0A9P5YEJ5</accession>
<evidence type="ECO:0000259" key="5">
    <source>
        <dbReference type="PROSITE" id="PS50865"/>
    </source>
</evidence>
<protein>
    <recommendedName>
        <fullName evidence="5">MYND-type domain-containing protein</fullName>
    </recommendedName>
</protein>
<keyword evidence="2 4" id="KW-0863">Zinc-finger</keyword>
<evidence type="ECO:0000256" key="4">
    <source>
        <dbReference type="PROSITE-ProRule" id="PRU00134"/>
    </source>
</evidence>
<dbReference type="EMBL" id="MU150238">
    <property type="protein sequence ID" value="KAF9467066.1"/>
    <property type="molecule type" value="Genomic_DNA"/>
</dbReference>
<keyword evidence="1" id="KW-0479">Metal-binding</keyword>
<gene>
    <name evidence="6" type="ORF">BDZ94DRAFT_1156637</name>
</gene>
<dbReference type="Pfam" id="PF01753">
    <property type="entry name" value="zf-MYND"/>
    <property type="match status" value="1"/>
</dbReference>
<dbReference type="Proteomes" id="UP000807353">
    <property type="component" value="Unassembled WGS sequence"/>
</dbReference>
<dbReference type="Gene3D" id="6.10.140.2220">
    <property type="match status" value="1"/>
</dbReference>
<organism evidence="6 7">
    <name type="scientific">Collybia nuda</name>
    <dbReference type="NCBI Taxonomy" id="64659"/>
    <lineage>
        <taxon>Eukaryota</taxon>
        <taxon>Fungi</taxon>
        <taxon>Dikarya</taxon>
        <taxon>Basidiomycota</taxon>
        <taxon>Agaricomycotina</taxon>
        <taxon>Agaricomycetes</taxon>
        <taxon>Agaricomycetidae</taxon>
        <taxon>Agaricales</taxon>
        <taxon>Tricholomatineae</taxon>
        <taxon>Clitocybaceae</taxon>
        <taxon>Collybia</taxon>
    </lineage>
</organism>
<dbReference type="AlphaFoldDB" id="A0A9P5YEJ5"/>
<evidence type="ECO:0000313" key="7">
    <source>
        <dbReference type="Proteomes" id="UP000807353"/>
    </source>
</evidence>
<keyword evidence="3" id="KW-0862">Zinc</keyword>
<dbReference type="InterPro" id="IPR002893">
    <property type="entry name" value="Znf_MYND"/>
</dbReference>
<feature type="domain" description="MYND-type" evidence="5">
    <location>
        <begin position="5"/>
        <end position="46"/>
    </location>
</feature>